<protein>
    <submittedName>
        <fullName evidence="2">Dihydrofolate reductase</fullName>
    </submittedName>
</protein>
<dbReference type="InterPro" id="IPR024072">
    <property type="entry name" value="DHFR-like_dom_sf"/>
</dbReference>
<feature type="domain" description="Bacterial bifunctional deaminase-reductase C-terminal" evidence="1">
    <location>
        <begin position="4"/>
        <end position="186"/>
    </location>
</feature>
<dbReference type="GO" id="GO:0009231">
    <property type="term" value="P:riboflavin biosynthetic process"/>
    <property type="evidence" value="ECO:0007669"/>
    <property type="project" value="InterPro"/>
</dbReference>
<dbReference type="OrthoDB" id="7342392at2"/>
<dbReference type="GO" id="GO:0008703">
    <property type="term" value="F:5-amino-6-(5-phosphoribosylamino)uracil reductase activity"/>
    <property type="evidence" value="ECO:0007669"/>
    <property type="project" value="InterPro"/>
</dbReference>
<dbReference type="PANTHER" id="PTHR38011">
    <property type="entry name" value="DIHYDROFOLATE REDUCTASE FAMILY PROTEIN (AFU_ORTHOLOGUE AFUA_8G06820)"/>
    <property type="match status" value="1"/>
</dbReference>
<dbReference type="PANTHER" id="PTHR38011:SF2">
    <property type="entry name" value="BIFUNCTIONAL DEAMINASE-REDUCTASE DOMAIN PROTEIN"/>
    <property type="match status" value="1"/>
</dbReference>
<dbReference type="InterPro" id="IPR050765">
    <property type="entry name" value="Riboflavin_Biosynth_HTPR"/>
</dbReference>
<evidence type="ECO:0000313" key="2">
    <source>
        <dbReference type="EMBL" id="SDS03928.1"/>
    </source>
</evidence>
<accession>A0A1H1NY78</accession>
<reference evidence="2" key="1">
    <citation type="submission" date="2016-10" db="EMBL/GenBank/DDBJ databases">
        <authorList>
            <person name="Varghese N."/>
            <person name="Submissions S."/>
        </authorList>
    </citation>
    <scope>NUCLEOTIDE SEQUENCE [LARGE SCALE GENOMIC DNA]</scope>
    <source>
        <strain evidence="2">DSM 22082</strain>
    </source>
</reference>
<keyword evidence="3" id="KW-1185">Reference proteome</keyword>
<dbReference type="AlphaFoldDB" id="A0A1H1NY78"/>
<gene>
    <name evidence="2" type="ORF">SAMN04489751_1083</name>
</gene>
<dbReference type="EMBL" id="LT629739">
    <property type="protein sequence ID" value="SDS03928.1"/>
    <property type="molecule type" value="Genomic_DNA"/>
</dbReference>
<dbReference type="Proteomes" id="UP000199700">
    <property type="component" value="Chromosome"/>
</dbReference>
<sequence length="203" mass="21785">MGRIVVVNFVSIDGVIQSPLSPDEDREGGFAHGGWVPPYSDETVNAFMQNATVGAASMLLGRRSYEILTDAWAPADESEPAIAAMNRMPKYVVSSSLDDLAWQNSQLVTGDLSRSVTDIKDRTDGDLVVLGSGAVVRGLAEYDLVDEYRLLLFPVVLGAGKRMFDDRGHLARFELSDSVVAPSGVVILTYTRTTSTSAPSAAD</sequence>
<evidence type="ECO:0000259" key="1">
    <source>
        <dbReference type="Pfam" id="PF01872"/>
    </source>
</evidence>
<dbReference type="SUPFAM" id="SSF53597">
    <property type="entry name" value="Dihydrofolate reductase-like"/>
    <property type="match status" value="1"/>
</dbReference>
<proteinExistence type="predicted"/>
<dbReference type="InterPro" id="IPR002734">
    <property type="entry name" value="RibDG_C"/>
</dbReference>
<name>A0A1H1NY78_BRESA</name>
<dbReference type="STRING" id="629680.SAMN04489751_1083"/>
<organism evidence="2 3">
    <name type="scientific">Brevibacterium sandarakinum</name>
    <dbReference type="NCBI Taxonomy" id="629680"/>
    <lineage>
        <taxon>Bacteria</taxon>
        <taxon>Bacillati</taxon>
        <taxon>Actinomycetota</taxon>
        <taxon>Actinomycetes</taxon>
        <taxon>Micrococcales</taxon>
        <taxon>Brevibacteriaceae</taxon>
        <taxon>Brevibacterium</taxon>
    </lineage>
</organism>
<evidence type="ECO:0000313" key="3">
    <source>
        <dbReference type="Proteomes" id="UP000199700"/>
    </source>
</evidence>
<dbReference type="Gene3D" id="3.40.430.10">
    <property type="entry name" value="Dihydrofolate Reductase, subunit A"/>
    <property type="match status" value="1"/>
</dbReference>
<dbReference type="Pfam" id="PF01872">
    <property type="entry name" value="RibD_C"/>
    <property type="match status" value="1"/>
</dbReference>
<dbReference type="RefSeq" id="WP_092103822.1">
    <property type="nucleotide sequence ID" value="NZ_LT629739.1"/>
</dbReference>